<keyword evidence="1" id="KW-0732">Signal</keyword>
<keyword evidence="3" id="KW-1185">Reference proteome</keyword>
<dbReference type="Proteomes" id="UP000698752">
    <property type="component" value="Unassembled WGS sequence"/>
</dbReference>
<feature type="signal peptide" evidence="1">
    <location>
        <begin position="1"/>
        <end position="18"/>
    </location>
</feature>
<sequence length="98" mass="10640">MAAVFGLLTAFAATPAFAQTPAPVGVPECDSFLTAYDQCLNNNVPQAQRAQVGASINQMRDAWRQAAQNPQSRAALGPQCTQMRQQMAQSMQAYNCRF</sequence>
<name>A0ABS5EQM1_9PROT</name>
<evidence type="ECO:0000313" key="2">
    <source>
        <dbReference type="EMBL" id="MBR0653318.1"/>
    </source>
</evidence>
<protein>
    <submittedName>
        <fullName evidence="2">Uncharacterized protein</fullName>
    </submittedName>
</protein>
<comment type="caution">
    <text evidence="2">The sequence shown here is derived from an EMBL/GenBank/DDBJ whole genome shotgun (WGS) entry which is preliminary data.</text>
</comment>
<dbReference type="RefSeq" id="WP_211872022.1">
    <property type="nucleotide sequence ID" value="NZ_JAAEDI010000046.1"/>
</dbReference>
<proteinExistence type="predicted"/>
<reference evidence="3" key="1">
    <citation type="journal article" date="2021" name="Syst. Appl. Microbiol.">
        <title>Roseomonas hellenica sp. nov., isolated from roots of wild-growing Alkanna tinctoria.</title>
        <authorList>
            <person name="Rat A."/>
            <person name="Naranjo H.D."/>
            <person name="Lebbe L."/>
            <person name="Cnockaert M."/>
            <person name="Krigas N."/>
            <person name="Grigoriadou K."/>
            <person name="Maloupa E."/>
            <person name="Willems A."/>
        </authorList>
    </citation>
    <scope>NUCLEOTIDE SEQUENCE [LARGE SCALE GENOMIC DNA]</scope>
    <source>
        <strain evidence="3">LMG 31159</strain>
    </source>
</reference>
<gene>
    <name evidence="2" type="ORF">GXW78_26935</name>
</gene>
<dbReference type="EMBL" id="JAAEDI010000046">
    <property type="protein sequence ID" value="MBR0653318.1"/>
    <property type="molecule type" value="Genomic_DNA"/>
</dbReference>
<organism evidence="2 3">
    <name type="scientific">Neoroseomonas terrae</name>
    <dbReference type="NCBI Taxonomy" id="424799"/>
    <lineage>
        <taxon>Bacteria</taxon>
        <taxon>Pseudomonadati</taxon>
        <taxon>Pseudomonadota</taxon>
        <taxon>Alphaproteobacteria</taxon>
        <taxon>Acetobacterales</taxon>
        <taxon>Acetobacteraceae</taxon>
        <taxon>Neoroseomonas</taxon>
    </lineage>
</organism>
<feature type="chain" id="PRO_5045443611" evidence="1">
    <location>
        <begin position="19"/>
        <end position="98"/>
    </location>
</feature>
<evidence type="ECO:0000256" key="1">
    <source>
        <dbReference type="SAM" id="SignalP"/>
    </source>
</evidence>
<evidence type="ECO:0000313" key="3">
    <source>
        <dbReference type="Proteomes" id="UP000698752"/>
    </source>
</evidence>
<accession>A0ABS5EQM1</accession>